<evidence type="ECO:0000313" key="3">
    <source>
        <dbReference type="EMBL" id="AJD53971.1"/>
    </source>
</evidence>
<evidence type="ECO:0000256" key="1">
    <source>
        <dbReference type="SAM" id="SignalP"/>
    </source>
</evidence>
<dbReference type="InterPro" id="IPR009078">
    <property type="entry name" value="Ferritin-like_SF"/>
</dbReference>
<feature type="signal peptide" evidence="1">
    <location>
        <begin position="1"/>
        <end position="34"/>
    </location>
</feature>
<dbReference type="Pfam" id="PF04945">
    <property type="entry name" value="YHS"/>
    <property type="match status" value="1"/>
</dbReference>
<reference evidence="3 4" key="1">
    <citation type="journal article" date="2012" name="J. Bacteriol.">
        <title>Genome sequence of Thalassospira xiamenensis type strain M-5.</title>
        <authorList>
            <person name="Lai Q."/>
            <person name="Shao Z."/>
        </authorList>
    </citation>
    <scope>NUCLEOTIDE SEQUENCE [LARGE SCALE GENOMIC DNA]</scope>
    <source>
        <strain evidence="3 4">M-5</strain>
    </source>
</reference>
<dbReference type="InterPro" id="IPR007029">
    <property type="entry name" value="YHS_dom"/>
</dbReference>
<proteinExistence type="predicted"/>
<dbReference type="AlphaFoldDB" id="A0AB72UHQ3"/>
<protein>
    <submittedName>
        <fullName evidence="3">YHS domain-containing protein</fullName>
    </submittedName>
</protein>
<dbReference type="Proteomes" id="UP000007127">
    <property type="component" value="Chromosome"/>
</dbReference>
<feature type="domain" description="YHS" evidence="2">
    <location>
        <begin position="53"/>
        <end position="98"/>
    </location>
</feature>
<dbReference type="RefSeq" id="WP_007088646.1">
    <property type="nucleotide sequence ID" value="NZ_CP004388.1"/>
</dbReference>
<dbReference type="GeneID" id="31929542"/>
<feature type="chain" id="PRO_5044502315" evidence="1">
    <location>
        <begin position="35"/>
        <end position="179"/>
    </location>
</feature>
<dbReference type="NCBIfam" id="NF041384">
    <property type="entry name" value="YHS_seleno_dom"/>
    <property type="match status" value="1"/>
</dbReference>
<gene>
    <name evidence="3" type="ORF">TH3_19345</name>
</gene>
<name>A0AB72UHQ3_9PROT</name>
<evidence type="ECO:0000259" key="2">
    <source>
        <dbReference type="Pfam" id="PF04945"/>
    </source>
</evidence>
<dbReference type="KEGG" id="txi:TH3_19345"/>
<accession>A0AB72UHQ3</accession>
<sequence>MTNRKFNLRTAALTLAIGVTAIAGIASFASPAIAAQEVNIVEGYALHGYDPVAYFTVGSPTLGNSDFVAEHDGAKYRFASAENRDQFNADPEKYAPQYGGFCAFGTAMGRKFDGDPTAWRIVDNKLYLNLNKEIQARWLADIPGFVRGADHNWDIIRSIEDAKLADEAMAPKNLTIGAQ</sequence>
<keyword evidence="1" id="KW-0732">Signal</keyword>
<dbReference type="SUPFAM" id="SSF47240">
    <property type="entry name" value="Ferritin-like"/>
    <property type="match status" value="1"/>
</dbReference>
<evidence type="ECO:0000313" key="4">
    <source>
        <dbReference type="Proteomes" id="UP000007127"/>
    </source>
</evidence>
<organism evidence="3 4">
    <name type="scientific">Thalassospira xiamenensis M-5 = DSM 17429</name>
    <dbReference type="NCBI Taxonomy" id="1123366"/>
    <lineage>
        <taxon>Bacteria</taxon>
        <taxon>Pseudomonadati</taxon>
        <taxon>Pseudomonadota</taxon>
        <taxon>Alphaproteobacteria</taxon>
        <taxon>Rhodospirillales</taxon>
        <taxon>Thalassospiraceae</taxon>
        <taxon>Thalassospira</taxon>
    </lineage>
</organism>
<dbReference type="EMBL" id="CP004388">
    <property type="protein sequence ID" value="AJD53971.1"/>
    <property type="molecule type" value="Genomic_DNA"/>
</dbReference>